<comment type="catalytic activity">
    <reaction evidence="17">
        <text>a pyranoside + acceptor = a pyranosid-3,4-diulose + reduced acceptor.</text>
        <dbReference type="EC" id="1.1.99.29"/>
    </reaction>
</comment>
<sequence>MPILSLQEVVQKSFDYIVIGGGTAGLALAGRLSEEPTVSVLVLEAGQANLDDPKIVMPAQFGQTFGNPQYDWAFNTVKQKHTNNKIHLWSRGKALGGTSTMNFYCWSKPTKTDIDAIERLGNPGWNWTEFIKYSRKSESFHLPAQEQLDVYPHTYNPNFRGLSGPIHTSLAPQFHTIDKLMQETLVNKGIKPVEDPYGGDISGGWIASANIDPKGWKRSYSASGYLQPNLHRPNLNVLTDALVARIVFEDKLTPAADRTASAVEFLFGDGSAIHTVKANREVIVSAGTINSPKVLELSGIGQSQILSSFGLETLVDLPGVGENVQEHVWSPVSFELDDTRGVLHQTLDLLKNPDTAAKHLALYAEGKGLFRSCISSFSFLPIQSCDLPDTPSLIALAEKEAEAAKAQGSAGMGEQVDIWLEILKNKKEPDFEIVALPCVKIALAPAEPSKHYFTLLALLNHPLSRGTIHIQSKDPRVHPEIDPRYFERQIDLEIILQEIKYIRSWKETEPWKSGIVREMDPGPKYQTDDELREYIRNSLNTTWHTVGSCSMLPREKQGVVDPQLKVYGTSNVRVVDISIIPLHIAAHTQTSAYAIGEKAANIIKATFSGKN</sequence>
<dbReference type="Gene3D" id="3.30.560.10">
    <property type="entry name" value="Glucose Oxidase, domain 3"/>
    <property type="match status" value="1"/>
</dbReference>
<evidence type="ECO:0000256" key="9">
    <source>
        <dbReference type="ARBA" id="ARBA00022827"/>
    </source>
</evidence>
<evidence type="ECO:0000256" key="6">
    <source>
        <dbReference type="ARBA" id="ARBA00022525"/>
    </source>
</evidence>
<evidence type="ECO:0000256" key="3">
    <source>
        <dbReference type="ARBA" id="ARBA00010790"/>
    </source>
</evidence>
<comment type="subcellular location">
    <subcellularLocation>
        <location evidence="2">Secreted</location>
    </subcellularLocation>
</comment>
<evidence type="ECO:0000313" key="24">
    <source>
        <dbReference type="Proteomes" id="UP000807306"/>
    </source>
</evidence>
<evidence type="ECO:0000256" key="16">
    <source>
        <dbReference type="ARBA" id="ARBA00034050"/>
    </source>
</evidence>
<dbReference type="GO" id="GO:0033718">
    <property type="term" value="F:pyranose dehydrogenase (acceptor) activity"/>
    <property type="evidence" value="ECO:0007669"/>
    <property type="project" value="UniProtKB-EC"/>
</dbReference>
<dbReference type="AlphaFoldDB" id="A0A9P6EGS7"/>
<comment type="caution">
    <text evidence="23">The sequence shown here is derived from an EMBL/GenBank/DDBJ whole genome shotgun (WGS) entry which is preliminary data.</text>
</comment>
<dbReference type="PANTHER" id="PTHR11552:SF201">
    <property type="entry name" value="GLUCOSE-METHANOL-CHOLINE OXIDOREDUCTASE N-TERMINAL DOMAIN-CONTAINING PROTEIN"/>
    <property type="match status" value="1"/>
</dbReference>
<dbReference type="Gene3D" id="3.50.50.60">
    <property type="entry name" value="FAD/NAD(P)-binding domain"/>
    <property type="match status" value="1"/>
</dbReference>
<dbReference type="PROSITE" id="PS00623">
    <property type="entry name" value="GMC_OXRED_1"/>
    <property type="match status" value="1"/>
</dbReference>
<dbReference type="InterPro" id="IPR012132">
    <property type="entry name" value="GMC_OxRdtase"/>
</dbReference>
<accession>A0A9P6EGS7</accession>
<dbReference type="Proteomes" id="UP000807306">
    <property type="component" value="Unassembled WGS sequence"/>
</dbReference>
<comment type="catalytic activity">
    <reaction evidence="13">
        <text>pyranose + acceptor = pyranos-2-ulose + reduced acceptor.</text>
        <dbReference type="EC" id="1.1.99.29"/>
    </reaction>
</comment>
<evidence type="ECO:0000259" key="22">
    <source>
        <dbReference type="PROSITE" id="PS00624"/>
    </source>
</evidence>
<evidence type="ECO:0000256" key="15">
    <source>
        <dbReference type="ARBA" id="ARBA00034029"/>
    </source>
</evidence>
<organism evidence="23 24">
    <name type="scientific">Crepidotus variabilis</name>
    <dbReference type="NCBI Taxonomy" id="179855"/>
    <lineage>
        <taxon>Eukaryota</taxon>
        <taxon>Fungi</taxon>
        <taxon>Dikarya</taxon>
        <taxon>Basidiomycota</taxon>
        <taxon>Agaricomycotina</taxon>
        <taxon>Agaricomycetes</taxon>
        <taxon>Agaricomycetidae</taxon>
        <taxon>Agaricales</taxon>
        <taxon>Agaricineae</taxon>
        <taxon>Crepidotaceae</taxon>
        <taxon>Crepidotus</taxon>
    </lineage>
</organism>
<feature type="domain" description="Glucose-methanol-choline oxidoreductase N-terminal" evidence="22">
    <location>
        <begin position="287"/>
        <end position="301"/>
    </location>
</feature>
<keyword evidence="8" id="KW-0732">Signal</keyword>
<evidence type="ECO:0000256" key="17">
    <source>
        <dbReference type="ARBA" id="ARBA00034059"/>
    </source>
</evidence>
<dbReference type="Pfam" id="PF05199">
    <property type="entry name" value="GMC_oxred_C"/>
    <property type="match status" value="1"/>
</dbReference>
<keyword evidence="7 20" id="KW-0285">Flavoprotein</keyword>
<comment type="catalytic activity">
    <reaction evidence="14">
        <text>pyranose + acceptor = pyranos-2,3-diulose + reduced acceptor.</text>
        <dbReference type="EC" id="1.1.99.29"/>
    </reaction>
</comment>
<dbReference type="EC" id="1.1.99.29" evidence="5"/>
<evidence type="ECO:0000256" key="14">
    <source>
        <dbReference type="ARBA" id="ARBA00034010"/>
    </source>
</evidence>
<evidence type="ECO:0000256" key="20">
    <source>
        <dbReference type="RuleBase" id="RU003968"/>
    </source>
</evidence>
<dbReference type="Pfam" id="PF00732">
    <property type="entry name" value="GMC_oxred_N"/>
    <property type="match status" value="1"/>
</dbReference>
<dbReference type="PANTHER" id="PTHR11552">
    <property type="entry name" value="GLUCOSE-METHANOL-CHOLINE GMC OXIDOREDUCTASE"/>
    <property type="match status" value="1"/>
</dbReference>
<name>A0A9P6EGS7_9AGAR</name>
<dbReference type="GO" id="GO:0050660">
    <property type="term" value="F:flavin adenine dinucleotide binding"/>
    <property type="evidence" value="ECO:0007669"/>
    <property type="project" value="InterPro"/>
</dbReference>
<evidence type="ECO:0000256" key="12">
    <source>
        <dbReference type="ARBA" id="ARBA00024699"/>
    </source>
</evidence>
<keyword evidence="6" id="KW-0964">Secreted</keyword>
<keyword evidence="10" id="KW-0560">Oxidoreductase</keyword>
<gene>
    <name evidence="23" type="ORF">CPB83DRAFT_894027</name>
</gene>
<comment type="function">
    <text evidence="12">Catalyzes the single-oxidation or sequential double oxidation reaction of carbohydrates primarily at carbon-2 and/or carbon-3 with the concomitant reduction of the flavin. The enzyme exhibits a broad sugar substrate specificity, oxidizing different aldopyranoses to the corresponding C-1, C-2, C-3 or C-1,2, C-2,3 and C-3,4 (di)dehydro sugars with substrate-specific regioselectivity. Accepts only a narrow range of electron acceptors such as substituted benzoquinones and complexed metal ions and reacts extremely slowly with O(2) as acceptor. May play a role in the natural recycling of plant matter by oxidizing all major monosaccharides in lignocellulose and by reducing quinone compounds or reactive radical species generated during lignin depolymerization.</text>
</comment>
<comment type="subunit">
    <text evidence="4">Monomer.</text>
</comment>
<evidence type="ECO:0000259" key="21">
    <source>
        <dbReference type="PROSITE" id="PS00623"/>
    </source>
</evidence>
<protein>
    <recommendedName>
        <fullName evidence="5">pyranose dehydrogenase (acceptor)</fullName>
        <ecNumber evidence="5">1.1.99.29</ecNumber>
    </recommendedName>
</protein>
<evidence type="ECO:0000256" key="1">
    <source>
        <dbReference type="ARBA" id="ARBA00001974"/>
    </source>
</evidence>
<evidence type="ECO:0000256" key="5">
    <source>
        <dbReference type="ARBA" id="ARBA00013177"/>
    </source>
</evidence>
<evidence type="ECO:0000256" key="13">
    <source>
        <dbReference type="ARBA" id="ARBA00033986"/>
    </source>
</evidence>
<dbReference type="SUPFAM" id="SSF51905">
    <property type="entry name" value="FAD/NAD(P)-binding domain"/>
    <property type="match status" value="1"/>
</dbReference>
<comment type="similarity">
    <text evidence="3 20">Belongs to the GMC oxidoreductase family.</text>
</comment>
<comment type="cofactor">
    <cofactor evidence="1 19">
        <name>FAD</name>
        <dbReference type="ChEBI" id="CHEBI:57692"/>
    </cofactor>
</comment>
<proteinExistence type="inferred from homology"/>
<feature type="binding site" evidence="19">
    <location>
        <position position="373"/>
    </location>
    <ligand>
        <name>substrate</name>
    </ligand>
</feature>
<comment type="catalytic activity">
    <reaction evidence="15">
        <text>pyranose + acceptor = pyranos-3-ulose + reduced acceptor.</text>
        <dbReference type="EC" id="1.1.99.29"/>
    </reaction>
</comment>
<feature type="binding site" evidence="19">
    <location>
        <position position="98"/>
    </location>
    <ligand>
        <name>FAD</name>
        <dbReference type="ChEBI" id="CHEBI:57692"/>
    </ligand>
</feature>
<evidence type="ECO:0000256" key="4">
    <source>
        <dbReference type="ARBA" id="ARBA00011245"/>
    </source>
</evidence>
<evidence type="ECO:0000256" key="7">
    <source>
        <dbReference type="ARBA" id="ARBA00022630"/>
    </source>
</evidence>
<feature type="active site" description="Proton acceptor" evidence="18">
    <location>
        <position position="587"/>
    </location>
</feature>
<dbReference type="SUPFAM" id="SSF54373">
    <property type="entry name" value="FAD-linked reductases, C-terminal domain"/>
    <property type="match status" value="1"/>
</dbReference>
<reference evidence="23" key="1">
    <citation type="submission" date="2020-11" db="EMBL/GenBank/DDBJ databases">
        <authorList>
            <consortium name="DOE Joint Genome Institute"/>
            <person name="Ahrendt S."/>
            <person name="Riley R."/>
            <person name="Andreopoulos W."/>
            <person name="Labutti K."/>
            <person name="Pangilinan J."/>
            <person name="Ruiz-Duenas F.J."/>
            <person name="Barrasa J.M."/>
            <person name="Sanchez-Garcia M."/>
            <person name="Camarero S."/>
            <person name="Miyauchi S."/>
            <person name="Serrano A."/>
            <person name="Linde D."/>
            <person name="Babiker R."/>
            <person name="Drula E."/>
            <person name="Ayuso-Fernandez I."/>
            <person name="Pacheco R."/>
            <person name="Padilla G."/>
            <person name="Ferreira P."/>
            <person name="Barriuso J."/>
            <person name="Kellner H."/>
            <person name="Castanera R."/>
            <person name="Alfaro M."/>
            <person name="Ramirez L."/>
            <person name="Pisabarro A.G."/>
            <person name="Kuo A."/>
            <person name="Tritt A."/>
            <person name="Lipzen A."/>
            <person name="He G."/>
            <person name="Yan M."/>
            <person name="Ng V."/>
            <person name="Cullen D."/>
            <person name="Martin F."/>
            <person name="Rosso M.-N."/>
            <person name="Henrissat B."/>
            <person name="Hibbett D."/>
            <person name="Martinez A.T."/>
            <person name="Grigoriev I.V."/>
        </authorList>
    </citation>
    <scope>NUCLEOTIDE SEQUENCE</scope>
    <source>
        <strain evidence="23">CBS 506.95</strain>
    </source>
</reference>
<feature type="binding site" evidence="19">
    <location>
        <begin position="543"/>
        <end position="544"/>
    </location>
    <ligand>
        <name>FAD</name>
        <dbReference type="ChEBI" id="CHEBI:57692"/>
    </ligand>
</feature>
<evidence type="ECO:0000256" key="11">
    <source>
        <dbReference type="ARBA" id="ARBA00023180"/>
    </source>
</evidence>
<feature type="active site" description="Proton donor" evidence="18">
    <location>
        <position position="544"/>
    </location>
</feature>
<evidence type="ECO:0000256" key="10">
    <source>
        <dbReference type="ARBA" id="ARBA00023002"/>
    </source>
</evidence>
<keyword evidence="11" id="KW-0325">Glycoprotein</keyword>
<keyword evidence="24" id="KW-1185">Reference proteome</keyword>
<keyword evidence="9 19" id="KW-0274">FAD</keyword>
<evidence type="ECO:0000256" key="18">
    <source>
        <dbReference type="PIRSR" id="PIRSR000137-1"/>
    </source>
</evidence>
<dbReference type="InterPro" id="IPR007867">
    <property type="entry name" value="GMC_OxRtase_C"/>
</dbReference>
<evidence type="ECO:0000313" key="23">
    <source>
        <dbReference type="EMBL" id="KAF9528787.1"/>
    </source>
</evidence>
<feature type="domain" description="Glucose-methanol-choline oxidoreductase N-terminal" evidence="21">
    <location>
        <begin position="92"/>
        <end position="115"/>
    </location>
</feature>
<comment type="catalytic activity">
    <reaction evidence="16">
        <text>a pyranoside + acceptor = a pyranosid-3-ulose + reduced acceptor.</text>
        <dbReference type="EC" id="1.1.99.29"/>
    </reaction>
</comment>
<dbReference type="PIRSF" id="PIRSF000137">
    <property type="entry name" value="Alcohol_oxidase"/>
    <property type="match status" value="1"/>
</dbReference>
<evidence type="ECO:0000256" key="19">
    <source>
        <dbReference type="PIRSR" id="PIRSR000137-2"/>
    </source>
</evidence>
<dbReference type="GO" id="GO:0005576">
    <property type="term" value="C:extracellular region"/>
    <property type="evidence" value="ECO:0007669"/>
    <property type="project" value="UniProtKB-SubCell"/>
</dbReference>
<dbReference type="InterPro" id="IPR036188">
    <property type="entry name" value="FAD/NAD-bd_sf"/>
</dbReference>
<dbReference type="PROSITE" id="PS00624">
    <property type="entry name" value="GMC_OXRED_2"/>
    <property type="match status" value="1"/>
</dbReference>
<dbReference type="EMBL" id="MU157850">
    <property type="protein sequence ID" value="KAF9528787.1"/>
    <property type="molecule type" value="Genomic_DNA"/>
</dbReference>
<evidence type="ECO:0000256" key="2">
    <source>
        <dbReference type="ARBA" id="ARBA00004613"/>
    </source>
</evidence>
<dbReference type="InterPro" id="IPR000172">
    <property type="entry name" value="GMC_OxRdtase_N"/>
</dbReference>
<evidence type="ECO:0000256" key="8">
    <source>
        <dbReference type="ARBA" id="ARBA00022729"/>
    </source>
</evidence>
<feature type="binding site" evidence="19">
    <location>
        <position position="243"/>
    </location>
    <ligand>
        <name>FAD</name>
        <dbReference type="ChEBI" id="CHEBI:57692"/>
    </ligand>
</feature>
<dbReference type="OrthoDB" id="269227at2759"/>